<dbReference type="Proteomes" id="UP000266841">
    <property type="component" value="Unassembled WGS sequence"/>
</dbReference>
<feature type="region of interest" description="Disordered" evidence="1">
    <location>
        <begin position="1"/>
        <end position="22"/>
    </location>
</feature>
<keyword evidence="3" id="KW-1185">Reference proteome</keyword>
<comment type="caution">
    <text evidence="2">The sequence shown here is derived from an EMBL/GenBank/DDBJ whole genome shotgun (WGS) entry which is preliminary data.</text>
</comment>
<accession>K0TNF5</accession>
<protein>
    <submittedName>
        <fullName evidence="2">Uncharacterized protein</fullName>
    </submittedName>
</protein>
<sequence>GRLESEYALNRSCKNDQTNTNDIEREESTLDRSLVLVAHNQSINQSINLKR</sequence>
<dbReference type="AlphaFoldDB" id="K0TNF5"/>
<organism evidence="2 3">
    <name type="scientific">Thalassiosira oceanica</name>
    <name type="common">Marine diatom</name>
    <dbReference type="NCBI Taxonomy" id="159749"/>
    <lineage>
        <taxon>Eukaryota</taxon>
        <taxon>Sar</taxon>
        <taxon>Stramenopiles</taxon>
        <taxon>Ochrophyta</taxon>
        <taxon>Bacillariophyta</taxon>
        <taxon>Coscinodiscophyceae</taxon>
        <taxon>Thalassiosirophycidae</taxon>
        <taxon>Thalassiosirales</taxon>
        <taxon>Thalassiosiraceae</taxon>
        <taxon>Thalassiosira</taxon>
    </lineage>
</organism>
<proteinExistence type="predicted"/>
<dbReference type="EMBL" id="AGNL01001337">
    <property type="protein sequence ID" value="EJK77091.1"/>
    <property type="molecule type" value="Genomic_DNA"/>
</dbReference>
<reference evidence="2 3" key="1">
    <citation type="journal article" date="2012" name="Genome Biol.">
        <title>Genome and low-iron response of an oceanic diatom adapted to chronic iron limitation.</title>
        <authorList>
            <person name="Lommer M."/>
            <person name="Specht M."/>
            <person name="Roy A.S."/>
            <person name="Kraemer L."/>
            <person name="Andreson R."/>
            <person name="Gutowska M.A."/>
            <person name="Wolf J."/>
            <person name="Bergner S.V."/>
            <person name="Schilhabel M.B."/>
            <person name="Klostermeier U.C."/>
            <person name="Beiko R.G."/>
            <person name="Rosenstiel P."/>
            <person name="Hippler M."/>
            <person name="Laroche J."/>
        </authorList>
    </citation>
    <scope>NUCLEOTIDE SEQUENCE [LARGE SCALE GENOMIC DNA]</scope>
    <source>
        <strain evidence="2 3">CCMP1005</strain>
    </source>
</reference>
<feature type="non-terminal residue" evidence="2">
    <location>
        <position position="1"/>
    </location>
</feature>
<name>K0TNF5_THAOC</name>
<evidence type="ECO:0000313" key="2">
    <source>
        <dbReference type="EMBL" id="EJK77091.1"/>
    </source>
</evidence>
<evidence type="ECO:0000313" key="3">
    <source>
        <dbReference type="Proteomes" id="UP000266841"/>
    </source>
</evidence>
<evidence type="ECO:0000256" key="1">
    <source>
        <dbReference type="SAM" id="MobiDB-lite"/>
    </source>
</evidence>
<gene>
    <name evidence="2" type="ORF">THAOC_01100</name>
</gene>